<reference evidence="1 2" key="1">
    <citation type="submission" date="2024-05" db="EMBL/GenBank/DDBJ databases">
        <title>Haplotype-resolved chromosome-level genome assembly of Huyou (Citrus changshanensis).</title>
        <authorList>
            <person name="Miao C."/>
            <person name="Chen W."/>
            <person name="Wu Y."/>
            <person name="Wang L."/>
            <person name="Zhao S."/>
            <person name="Grierson D."/>
            <person name="Xu C."/>
            <person name="Chen K."/>
        </authorList>
    </citation>
    <scope>NUCLEOTIDE SEQUENCE [LARGE SCALE GENOMIC DNA]</scope>
    <source>
        <strain evidence="1">01-14</strain>
        <tissue evidence="1">Leaf</tissue>
    </source>
</reference>
<protein>
    <submittedName>
        <fullName evidence="1">Uncharacterized protein</fullName>
    </submittedName>
</protein>
<evidence type="ECO:0000313" key="2">
    <source>
        <dbReference type="Proteomes" id="UP001428341"/>
    </source>
</evidence>
<accession>A0AAP0QPA8</accession>
<proteinExistence type="predicted"/>
<dbReference type="AlphaFoldDB" id="A0AAP0QPA8"/>
<comment type="caution">
    <text evidence="1">The sequence shown here is derived from an EMBL/GenBank/DDBJ whole genome shotgun (WGS) entry which is preliminary data.</text>
</comment>
<evidence type="ECO:0000313" key="1">
    <source>
        <dbReference type="EMBL" id="KAK9207702.1"/>
    </source>
</evidence>
<dbReference type="EMBL" id="JBCGBO010000004">
    <property type="protein sequence ID" value="KAK9207702.1"/>
    <property type="molecule type" value="Genomic_DNA"/>
</dbReference>
<name>A0AAP0QPA8_9ROSI</name>
<dbReference type="Proteomes" id="UP001428341">
    <property type="component" value="Unassembled WGS sequence"/>
</dbReference>
<organism evidence="1 2">
    <name type="scientific">Citrus x changshan-huyou</name>
    <dbReference type="NCBI Taxonomy" id="2935761"/>
    <lineage>
        <taxon>Eukaryota</taxon>
        <taxon>Viridiplantae</taxon>
        <taxon>Streptophyta</taxon>
        <taxon>Embryophyta</taxon>
        <taxon>Tracheophyta</taxon>
        <taxon>Spermatophyta</taxon>
        <taxon>Magnoliopsida</taxon>
        <taxon>eudicotyledons</taxon>
        <taxon>Gunneridae</taxon>
        <taxon>Pentapetalae</taxon>
        <taxon>rosids</taxon>
        <taxon>malvids</taxon>
        <taxon>Sapindales</taxon>
        <taxon>Rutaceae</taxon>
        <taxon>Aurantioideae</taxon>
        <taxon>Citrus</taxon>
    </lineage>
</organism>
<gene>
    <name evidence="1" type="ORF">WN944_000048</name>
</gene>
<keyword evidence="2" id="KW-1185">Reference proteome</keyword>
<sequence length="136" mass="14810">MPNKALHEKKRGQCSQGQLAGKLKMYKQLRQVILGCVVQLSASSGKTLLTNNGKMIFRPPASHPWLHHTLYLFMQDFTARQRLLHAFLLNDANDADLIAGTNGKGTGPLPSNLDGSNFSGSGYSGFLCVAYTADVM</sequence>